<dbReference type="InterPro" id="IPR011545">
    <property type="entry name" value="DEAD/DEAH_box_helicase_dom"/>
</dbReference>
<dbReference type="PROSITE" id="PS51194">
    <property type="entry name" value="HELICASE_CTER"/>
    <property type="match status" value="1"/>
</dbReference>
<keyword evidence="5" id="KW-0347">Helicase</keyword>
<proteinExistence type="inferred from homology"/>
<evidence type="ECO:0000256" key="3">
    <source>
        <dbReference type="ARBA" id="ARBA00022840"/>
    </source>
</evidence>
<keyword evidence="4 5" id="KW-0694">RNA-binding</keyword>
<dbReference type="GO" id="GO:0003724">
    <property type="term" value="F:RNA helicase activity"/>
    <property type="evidence" value="ECO:0007669"/>
    <property type="project" value="UniProtKB-EC"/>
</dbReference>
<comment type="catalytic activity">
    <reaction evidence="5">
        <text>ATP + H2O = ADP + phosphate + H(+)</text>
        <dbReference type="Rhea" id="RHEA:13065"/>
        <dbReference type="ChEBI" id="CHEBI:15377"/>
        <dbReference type="ChEBI" id="CHEBI:15378"/>
        <dbReference type="ChEBI" id="CHEBI:30616"/>
        <dbReference type="ChEBI" id="CHEBI:43474"/>
        <dbReference type="ChEBI" id="CHEBI:456216"/>
        <dbReference type="EC" id="3.6.4.13"/>
    </reaction>
</comment>
<gene>
    <name evidence="8" type="ORF">ACHAW5_007626</name>
</gene>
<dbReference type="InterPro" id="IPR014001">
    <property type="entry name" value="Helicase_ATP-bd"/>
</dbReference>
<dbReference type="CDD" id="cd18787">
    <property type="entry name" value="SF2_C_DEAD"/>
    <property type="match status" value="1"/>
</dbReference>
<dbReference type="EC" id="3.6.4.13" evidence="5"/>
<keyword evidence="3 5" id="KW-0067">ATP-binding</keyword>
<name>A0ABD3PFD3_9STRA</name>
<evidence type="ECO:0000256" key="2">
    <source>
        <dbReference type="ARBA" id="ARBA00022801"/>
    </source>
</evidence>
<dbReference type="GO" id="GO:0016787">
    <property type="term" value="F:hydrolase activity"/>
    <property type="evidence" value="ECO:0007669"/>
    <property type="project" value="UniProtKB-KW"/>
</dbReference>
<dbReference type="SMART" id="SM00487">
    <property type="entry name" value="DEXDc"/>
    <property type="match status" value="1"/>
</dbReference>
<dbReference type="InterPro" id="IPR001650">
    <property type="entry name" value="Helicase_C-like"/>
</dbReference>
<keyword evidence="2 5" id="KW-0378">Hydrolase</keyword>
<keyword evidence="9" id="KW-1185">Reference proteome</keyword>
<dbReference type="PROSITE" id="PS51192">
    <property type="entry name" value="HELICASE_ATP_BIND_1"/>
    <property type="match status" value="1"/>
</dbReference>
<dbReference type="Pfam" id="PF00271">
    <property type="entry name" value="Helicase_C"/>
    <property type="match status" value="1"/>
</dbReference>
<evidence type="ECO:0000256" key="1">
    <source>
        <dbReference type="ARBA" id="ARBA00022741"/>
    </source>
</evidence>
<accession>A0ABD3PFD3</accession>
<evidence type="ECO:0000256" key="5">
    <source>
        <dbReference type="RuleBase" id="RU365068"/>
    </source>
</evidence>
<protein>
    <recommendedName>
        <fullName evidence="5">ATP-dependent RNA helicase</fullName>
        <ecNumber evidence="5">3.6.4.13</ecNumber>
    </recommendedName>
</protein>
<evidence type="ECO:0000259" key="6">
    <source>
        <dbReference type="PROSITE" id="PS51192"/>
    </source>
</evidence>
<dbReference type="Proteomes" id="UP001530315">
    <property type="component" value="Unassembled WGS sequence"/>
</dbReference>
<dbReference type="Gene3D" id="3.40.50.300">
    <property type="entry name" value="P-loop containing nucleotide triphosphate hydrolases"/>
    <property type="match status" value="2"/>
</dbReference>
<reference evidence="8 9" key="1">
    <citation type="submission" date="2024-10" db="EMBL/GenBank/DDBJ databases">
        <title>Updated reference genomes for cyclostephanoid diatoms.</title>
        <authorList>
            <person name="Roberts W.R."/>
            <person name="Alverson A.J."/>
        </authorList>
    </citation>
    <scope>NUCLEOTIDE SEQUENCE [LARGE SCALE GENOMIC DNA]</scope>
    <source>
        <strain evidence="8 9">AJA276-08</strain>
    </source>
</reference>
<feature type="domain" description="Helicase ATP-binding" evidence="6">
    <location>
        <begin position="131"/>
        <end position="318"/>
    </location>
</feature>
<dbReference type="GO" id="GO:0003723">
    <property type="term" value="F:RNA binding"/>
    <property type="evidence" value="ECO:0007669"/>
    <property type="project" value="UniProtKB-UniRule"/>
</dbReference>
<evidence type="ECO:0000256" key="4">
    <source>
        <dbReference type="ARBA" id="ARBA00022884"/>
    </source>
</evidence>
<dbReference type="PANTHER" id="PTHR24031">
    <property type="entry name" value="RNA HELICASE"/>
    <property type="match status" value="1"/>
</dbReference>
<evidence type="ECO:0000313" key="9">
    <source>
        <dbReference type="Proteomes" id="UP001530315"/>
    </source>
</evidence>
<dbReference type="SUPFAM" id="SSF52540">
    <property type="entry name" value="P-loop containing nucleoside triphosphate hydrolases"/>
    <property type="match status" value="2"/>
</dbReference>
<dbReference type="SMART" id="SM00490">
    <property type="entry name" value="HELICc"/>
    <property type="match status" value="1"/>
</dbReference>
<dbReference type="GO" id="GO:0005524">
    <property type="term" value="F:ATP binding"/>
    <property type="evidence" value="ECO:0007669"/>
    <property type="project" value="UniProtKB-UniRule"/>
</dbReference>
<comment type="caution">
    <text evidence="8">The sequence shown here is derived from an EMBL/GenBank/DDBJ whole genome shotgun (WGS) entry which is preliminary data.</text>
</comment>
<feature type="domain" description="Helicase C-terminal" evidence="7">
    <location>
        <begin position="351"/>
        <end position="502"/>
    </location>
</feature>
<comment type="domain">
    <text evidence="5">The Q motif is unique to and characteristic of the DEAD box family of RNA helicases and controls ATP binding and hydrolysis.</text>
</comment>
<comment type="similarity">
    <text evidence="5">Belongs to the DEAD box helicase family.</text>
</comment>
<sequence length="623" mass="69558">MAIKSSQSRPSLHIRRMIQLSLVSMVGLSAILGDKFTHGFQPSQSHRRKRCHRGQTRIHVVRRPLRPASTEKKLADRKAIIESRQSESLQDPTLLTDLSFSECKDLHPNSKRALVEDLGLLTMTEVQAKTFAAALAGKDILARARTGTGKTLAFLVPVVERILSNPTYLPGKTISCLVIAPTRELAMQIGQEAEKLLLHHSDLSVQVMYGGVTIARDVNMLNKRLPSILVATPGRLLDHLQETKIRGKKFNDDIVATTDIVVLDEVDRLLDTGFRKEVHKILSYLQRKDKRQTMLFSATIPKGLMGAMRESMRDDYVEVDCVQNGTMTTSTNLRVSQSHVILPNMDSFIPSVYSLLKHATTEKPFKVVVFFPTARMVSFFANFFEDGFQHSIIELHSKKSQSSRNTASHRFREAKNAILFTSDLSARGIDYPDVTHVIQIGIPESRDHFIHRLGRTARAGKEGTGLLVLLPFESQFLSELRGLDVPRNSELTEMLQQPFDPASQPWIVQHSYRIQSGGNKLASCAQLAYLSFLGYYLGQANRIRLNKTDIVKLSNDFSKALGLAHVPAISRRLVSKMELNGVPGVFSDVGDNLTESSCADGISSVFDLNGMTLYWLTTHMDVP</sequence>
<dbReference type="Pfam" id="PF00270">
    <property type="entry name" value="DEAD"/>
    <property type="match status" value="1"/>
</dbReference>
<organism evidence="8 9">
    <name type="scientific">Stephanodiscus triporus</name>
    <dbReference type="NCBI Taxonomy" id="2934178"/>
    <lineage>
        <taxon>Eukaryota</taxon>
        <taxon>Sar</taxon>
        <taxon>Stramenopiles</taxon>
        <taxon>Ochrophyta</taxon>
        <taxon>Bacillariophyta</taxon>
        <taxon>Coscinodiscophyceae</taxon>
        <taxon>Thalassiosirophycidae</taxon>
        <taxon>Stephanodiscales</taxon>
        <taxon>Stephanodiscaceae</taxon>
        <taxon>Stephanodiscus</taxon>
    </lineage>
</organism>
<dbReference type="EMBL" id="JALLAZ020000811">
    <property type="protein sequence ID" value="KAL3786793.1"/>
    <property type="molecule type" value="Genomic_DNA"/>
</dbReference>
<comment type="function">
    <text evidence="5">RNA helicase.</text>
</comment>
<evidence type="ECO:0000313" key="8">
    <source>
        <dbReference type="EMBL" id="KAL3786793.1"/>
    </source>
</evidence>
<dbReference type="InterPro" id="IPR027417">
    <property type="entry name" value="P-loop_NTPase"/>
</dbReference>
<evidence type="ECO:0000259" key="7">
    <source>
        <dbReference type="PROSITE" id="PS51194"/>
    </source>
</evidence>
<dbReference type="AlphaFoldDB" id="A0ABD3PFD3"/>
<keyword evidence="1 5" id="KW-0547">Nucleotide-binding</keyword>